<evidence type="ECO:0000313" key="2">
    <source>
        <dbReference type="Proteomes" id="UP000762676"/>
    </source>
</evidence>
<proteinExistence type="predicted"/>
<reference evidence="1 2" key="1">
    <citation type="journal article" date="2021" name="Elife">
        <title>Chloroplast acquisition without the gene transfer in kleptoplastic sea slugs, Plakobranchus ocellatus.</title>
        <authorList>
            <person name="Maeda T."/>
            <person name="Takahashi S."/>
            <person name="Yoshida T."/>
            <person name="Shimamura S."/>
            <person name="Takaki Y."/>
            <person name="Nagai Y."/>
            <person name="Toyoda A."/>
            <person name="Suzuki Y."/>
            <person name="Arimoto A."/>
            <person name="Ishii H."/>
            <person name="Satoh N."/>
            <person name="Nishiyama T."/>
            <person name="Hasebe M."/>
            <person name="Maruyama T."/>
            <person name="Minagawa J."/>
            <person name="Obokata J."/>
            <person name="Shigenobu S."/>
        </authorList>
    </citation>
    <scope>NUCLEOTIDE SEQUENCE [LARGE SCALE GENOMIC DNA]</scope>
</reference>
<evidence type="ECO:0000313" key="1">
    <source>
        <dbReference type="EMBL" id="GFR72552.1"/>
    </source>
</evidence>
<gene>
    <name evidence="1" type="ORF">ElyMa_000382700</name>
</gene>
<dbReference type="AlphaFoldDB" id="A0AAV4FH36"/>
<sequence>MKLSADNSLRRRQCPASCVLLASPNVWETEVIVAVVEEEVVAVLVVVVEEEEEVVVVIVLVVVNTETDYSHVCKLEQASAQIRPAGQRPDMVLSGNTLAYWIQLRPQR</sequence>
<name>A0AAV4FH36_9GAST</name>
<comment type="caution">
    <text evidence="1">The sequence shown here is derived from an EMBL/GenBank/DDBJ whole genome shotgun (WGS) entry which is preliminary data.</text>
</comment>
<dbReference type="Proteomes" id="UP000762676">
    <property type="component" value="Unassembled WGS sequence"/>
</dbReference>
<dbReference type="EMBL" id="BMAT01000753">
    <property type="protein sequence ID" value="GFR72552.1"/>
    <property type="molecule type" value="Genomic_DNA"/>
</dbReference>
<organism evidence="1 2">
    <name type="scientific">Elysia marginata</name>
    <dbReference type="NCBI Taxonomy" id="1093978"/>
    <lineage>
        <taxon>Eukaryota</taxon>
        <taxon>Metazoa</taxon>
        <taxon>Spiralia</taxon>
        <taxon>Lophotrochozoa</taxon>
        <taxon>Mollusca</taxon>
        <taxon>Gastropoda</taxon>
        <taxon>Heterobranchia</taxon>
        <taxon>Euthyneura</taxon>
        <taxon>Panpulmonata</taxon>
        <taxon>Sacoglossa</taxon>
        <taxon>Placobranchoidea</taxon>
        <taxon>Plakobranchidae</taxon>
        <taxon>Elysia</taxon>
    </lineage>
</organism>
<protein>
    <submittedName>
        <fullName evidence="1">Uncharacterized protein</fullName>
    </submittedName>
</protein>
<accession>A0AAV4FH36</accession>
<keyword evidence="2" id="KW-1185">Reference proteome</keyword>